<feature type="transmembrane region" description="Helical" evidence="1">
    <location>
        <begin position="69"/>
        <end position="87"/>
    </location>
</feature>
<keyword evidence="1" id="KW-0472">Membrane</keyword>
<keyword evidence="1" id="KW-0812">Transmembrane</keyword>
<evidence type="ECO:0000313" key="3">
    <source>
        <dbReference type="Proteomes" id="UP000092461"/>
    </source>
</evidence>
<name>A0A1B0C9Y4_LUTLO</name>
<evidence type="ECO:0000313" key="2">
    <source>
        <dbReference type="EnsemblMetazoa" id="LLOJ000756-PA"/>
    </source>
</evidence>
<keyword evidence="3" id="KW-1185">Reference proteome</keyword>
<evidence type="ECO:0000256" key="1">
    <source>
        <dbReference type="SAM" id="Phobius"/>
    </source>
</evidence>
<dbReference type="VEuPathDB" id="VectorBase:LLOJ000756"/>
<dbReference type="EnsemblMetazoa" id="LLOJ000756-RA">
    <property type="protein sequence ID" value="LLOJ000756-PA"/>
    <property type="gene ID" value="LLOJ000756"/>
</dbReference>
<sequence>MKNSPSIWPRGASCFNLNSTHQPASPLYPQYKLLLCASTDQKFITLDHLPLFFFGCFVRKNFLHARRPNSFYCSPYFLLFYFLAILFCIPENTTFKSHFLSGMVQREFTCAPVSAHRLSTLNIVQRDKGKI</sequence>
<keyword evidence="1" id="KW-1133">Transmembrane helix</keyword>
<reference evidence="2" key="1">
    <citation type="submission" date="2020-05" db="UniProtKB">
        <authorList>
            <consortium name="EnsemblMetazoa"/>
        </authorList>
    </citation>
    <scope>IDENTIFICATION</scope>
    <source>
        <strain evidence="2">Jacobina</strain>
    </source>
</reference>
<organism evidence="2 3">
    <name type="scientific">Lutzomyia longipalpis</name>
    <name type="common">Sand fly</name>
    <dbReference type="NCBI Taxonomy" id="7200"/>
    <lineage>
        <taxon>Eukaryota</taxon>
        <taxon>Metazoa</taxon>
        <taxon>Ecdysozoa</taxon>
        <taxon>Arthropoda</taxon>
        <taxon>Hexapoda</taxon>
        <taxon>Insecta</taxon>
        <taxon>Pterygota</taxon>
        <taxon>Neoptera</taxon>
        <taxon>Endopterygota</taxon>
        <taxon>Diptera</taxon>
        <taxon>Nematocera</taxon>
        <taxon>Psychodoidea</taxon>
        <taxon>Psychodidae</taxon>
        <taxon>Lutzomyia</taxon>
        <taxon>Lutzomyia</taxon>
    </lineage>
</organism>
<proteinExistence type="predicted"/>
<dbReference type="Proteomes" id="UP000092461">
    <property type="component" value="Unassembled WGS sequence"/>
</dbReference>
<dbReference type="EMBL" id="AJWK01003018">
    <property type="status" value="NOT_ANNOTATED_CDS"/>
    <property type="molecule type" value="Genomic_DNA"/>
</dbReference>
<dbReference type="AlphaFoldDB" id="A0A1B0C9Y4"/>
<accession>A0A1B0C9Y4</accession>
<protein>
    <submittedName>
        <fullName evidence="2">Uncharacterized protein</fullName>
    </submittedName>
</protein>